<comment type="caution">
    <text evidence="2">The sequence shown here is derived from an EMBL/GenBank/DDBJ whole genome shotgun (WGS) entry which is preliminary data.</text>
</comment>
<dbReference type="AlphaFoldDB" id="A0A366HE13"/>
<evidence type="ECO:0000256" key="1">
    <source>
        <dbReference type="SAM" id="Phobius"/>
    </source>
</evidence>
<keyword evidence="1" id="KW-1133">Transmembrane helix</keyword>
<feature type="transmembrane region" description="Helical" evidence="1">
    <location>
        <begin position="102"/>
        <end position="120"/>
    </location>
</feature>
<evidence type="ECO:0000313" key="2">
    <source>
        <dbReference type="EMBL" id="RBP40671.1"/>
    </source>
</evidence>
<feature type="transmembrane region" description="Helical" evidence="1">
    <location>
        <begin position="6"/>
        <end position="24"/>
    </location>
</feature>
<reference evidence="2 3" key="1">
    <citation type="submission" date="2018-06" db="EMBL/GenBank/DDBJ databases">
        <title>Genomic Encyclopedia of Type Strains, Phase IV (KMG-IV): sequencing the most valuable type-strain genomes for metagenomic binning, comparative biology and taxonomic classification.</title>
        <authorList>
            <person name="Goeker M."/>
        </authorList>
    </citation>
    <scope>NUCLEOTIDE SEQUENCE [LARGE SCALE GENOMIC DNA]</scope>
    <source>
        <strain evidence="2 3">DSM 25520</strain>
    </source>
</reference>
<dbReference type="OrthoDB" id="2111593at2"/>
<keyword evidence="3" id="KW-1185">Reference proteome</keyword>
<dbReference type="RefSeq" id="WP_113932462.1">
    <property type="nucleotide sequence ID" value="NZ_JACCEU010000004.1"/>
</dbReference>
<sequence>MFYSLLLATFVVAALVSLLVVKLFDKPIGLILDRIIQDRISSAWRRYITFAAFVAGISGGVRIYALERYIEPAKENAAPLALNGERWTLEIYRTVIECLQSIAWTYLVVFAFALVAYVVVKNAELRQQRAKDKSAAPD</sequence>
<protein>
    <submittedName>
        <fullName evidence="2">Uncharacterized protein</fullName>
    </submittedName>
</protein>
<keyword evidence="1" id="KW-0812">Transmembrane</keyword>
<accession>A0A366HE13</accession>
<evidence type="ECO:0000313" key="3">
    <source>
        <dbReference type="Proteomes" id="UP000253628"/>
    </source>
</evidence>
<proteinExistence type="predicted"/>
<keyword evidence="1" id="KW-0472">Membrane</keyword>
<dbReference type="EMBL" id="QNRQ01000003">
    <property type="protein sequence ID" value="RBP40671.1"/>
    <property type="molecule type" value="Genomic_DNA"/>
</dbReference>
<organism evidence="2 3">
    <name type="scientific">Eoetvoesiella caeni</name>
    <dbReference type="NCBI Taxonomy" id="645616"/>
    <lineage>
        <taxon>Bacteria</taxon>
        <taxon>Pseudomonadati</taxon>
        <taxon>Pseudomonadota</taxon>
        <taxon>Betaproteobacteria</taxon>
        <taxon>Burkholderiales</taxon>
        <taxon>Alcaligenaceae</taxon>
        <taxon>Eoetvoesiella</taxon>
    </lineage>
</organism>
<name>A0A366HE13_9BURK</name>
<gene>
    <name evidence="2" type="ORF">DFR37_1039</name>
</gene>
<dbReference type="Proteomes" id="UP000253628">
    <property type="component" value="Unassembled WGS sequence"/>
</dbReference>
<feature type="transmembrane region" description="Helical" evidence="1">
    <location>
        <begin position="44"/>
        <end position="65"/>
    </location>
</feature>